<keyword evidence="6 8" id="KW-0862">Zinc</keyword>
<name>A0ABX8EPW6_9ACTN</name>
<dbReference type="SUPFAM" id="SSF55486">
    <property type="entry name" value="Metalloproteases ('zincins'), catalytic domain"/>
    <property type="match status" value="1"/>
</dbReference>
<dbReference type="InterPro" id="IPR023612">
    <property type="entry name" value="Peptidase_M4"/>
</dbReference>
<dbReference type="Gene3D" id="3.10.450.490">
    <property type="match status" value="1"/>
</dbReference>
<dbReference type="Proteomes" id="UP000679307">
    <property type="component" value="Chromosome"/>
</dbReference>
<organism evidence="12 13">
    <name type="scientific">Nocardioides aquaticus</name>
    <dbReference type="NCBI Taxonomy" id="160826"/>
    <lineage>
        <taxon>Bacteria</taxon>
        <taxon>Bacillati</taxon>
        <taxon>Actinomycetota</taxon>
        <taxon>Actinomycetes</taxon>
        <taxon>Propionibacteriales</taxon>
        <taxon>Nocardioidaceae</taxon>
        <taxon>Nocardioides</taxon>
    </lineage>
</organism>
<evidence type="ECO:0000256" key="1">
    <source>
        <dbReference type="ARBA" id="ARBA00009388"/>
    </source>
</evidence>
<feature type="domain" description="Peptidase M4" evidence="9">
    <location>
        <begin position="208"/>
        <end position="355"/>
    </location>
</feature>
<dbReference type="Pfam" id="PF07504">
    <property type="entry name" value="FTP"/>
    <property type="match status" value="1"/>
</dbReference>
<evidence type="ECO:0000256" key="6">
    <source>
        <dbReference type="ARBA" id="ARBA00022833"/>
    </source>
</evidence>
<comment type="cofactor">
    <cofactor evidence="8">
        <name>Zn(2+)</name>
        <dbReference type="ChEBI" id="CHEBI:29105"/>
    </cofactor>
</comment>
<dbReference type="InterPro" id="IPR001570">
    <property type="entry name" value="Peptidase_M4_C_domain"/>
</dbReference>
<feature type="domain" description="Peptidase M4 C-terminal" evidence="10">
    <location>
        <begin position="358"/>
        <end position="534"/>
    </location>
</feature>
<dbReference type="PANTHER" id="PTHR33794">
    <property type="entry name" value="BACILLOLYSIN"/>
    <property type="match status" value="1"/>
</dbReference>
<dbReference type="CDD" id="cd09597">
    <property type="entry name" value="M4_TLP"/>
    <property type="match status" value="1"/>
</dbReference>
<keyword evidence="13" id="KW-1185">Reference proteome</keyword>
<dbReference type="GO" id="GO:0008237">
    <property type="term" value="F:metallopeptidase activity"/>
    <property type="evidence" value="ECO:0007669"/>
    <property type="project" value="UniProtKB-KW"/>
</dbReference>
<evidence type="ECO:0000259" key="11">
    <source>
        <dbReference type="Pfam" id="PF07504"/>
    </source>
</evidence>
<reference evidence="12 13" key="1">
    <citation type="submission" date="2021-05" db="EMBL/GenBank/DDBJ databases">
        <title>Complete genome of Nocardioides aquaticus KCTC 9944T isolated from meromictic and hypersaline Ekho Lake, Antarctica.</title>
        <authorList>
            <person name="Hwang K."/>
            <person name="Kim K.M."/>
            <person name="Choe H."/>
        </authorList>
    </citation>
    <scope>NUCLEOTIDE SEQUENCE [LARGE SCALE GENOMIC DNA]</scope>
    <source>
        <strain evidence="12 13">KCTC 9944</strain>
    </source>
</reference>
<keyword evidence="7 8" id="KW-0482">Metalloprotease</keyword>
<accession>A0ABX8EPW6</accession>
<feature type="chain" id="PRO_5044959252" description="Neutral metalloproteinase" evidence="8">
    <location>
        <begin position="28"/>
        <end position="535"/>
    </location>
</feature>
<dbReference type="Gene3D" id="1.10.390.10">
    <property type="entry name" value="Neutral Protease Domain 2"/>
    <property type="match status" value="1"/>
</dbReference>
<evidence type="ECO:0000256" key="8">
    <source>
        <dbReference type="RuleBase" id="RU366073"/>
    </source>
</evidence>
<dbReference type="Gene3D" id="3.10.170.10">
    <property type="match status" value="1"/>
</dbReference>
<dbReference type="InterPro" id="IPR013856">
    <property type="entry name" value="Peptidase_M4_domain"/>
</dbReference>
<dbReference type="InterPro" id="IPR027268">
    <property type="entry name" value="Peptidase_M4/M1_CTD_sf"/>
</dbReference>
<evidence type="ECO:0000256" key="4">
    <source>
        <dbReference type="ARBA" id="ARBA00022729"/>
    </source>
</evidence>
<proteinExistence type="inferred from homology"/>
<dbReference type="InterPro" id="IPR011096">
    <property type="entry name" value="FTP_domain"/>
</dbReference>
<feature type="signal peptide" evidence="8">
    <location>
        <begin position="1"/>
        <end position="27"/>
    </location>
</feature>
<comment type="function">
    <text evidence="8">Extracellular zinc metalloprotease.</text>
</comment>
<dbReference type="PANTHER" id="PTHR33794:SF1">
    <property type="entry name" value="BACILLOLYSIN"/>
    <property type="match status" value="1"/>
</dbReference>
<protein>
    <recommendedName>
        <fullName evidence="8">Neutral metalloproteinase</fullName>
        <ecNumber evidence="8">3.4.24.-</ecNumber>
    </recommendedName>
</protein>
<comment type="subcellular location">
    <subcellularLocation>
        <location evidence="8">Secreted</location>
    </subcellularLocation>
</comment>
<evidence type="ECO:0000256" key="3">
    <source>
        <dbReference type="ARBA" id="ARBA00022723"/>
    </source>
</evidence>
<dbReference type="EC" id="3.4.24.-" evidence="8"/>
<keyword evidence="8" id="KW-0964">Secreted</keyword>
<gene>
    <name evidence="12" type="ORF">ENKNEFLB_04290</name>
</gene>
<dbReference type="EMBL" id="CP075371">
    <property type="protein sequence ID" value="QVT81871.1"/>
    <property type="molecule type" value="Genomic_DNA"/>
</dbReference>
<keyword evidence="3" id="KW-0479">Metal-binding</keyword>
<dbReference type="RefSeq" id="WP_214057172.1">
    <property type="nucleotide sequence ID" value="NZ_CP075371.1"/>
</dbReference>
<feature type="domain" description="FTP" evidence="11">
    <location>
        <begin position="74"/>
        <end position="110"/>
    </location>
</feature>
<keyword evidence="4 8" id="KW-0732">Signal</keyword>
<evidence type="ECO:0000256" key="7">
    <source>
        <dbReference type="ARBA" id="ARBA00023049"/>
    </source>
</evidence>
<evidence type="ECO:0000256" key="2">
    <source>
        <dbReference type="ARBA" id="ARBA00022670"/>
    </source>
</evidence>
<sequence>MNRPPLVAVALLCASGLAAALVAPAQAAPAALPAAAVPRSPGVAPEDGARAGAARDTARRAARGLAGLGARDALVAVDTVLEAQGRSHVRFQRTHAGLEVVGGDVVVHQGGADGDSLTGPTTRLRVATRPTVTAASAVRTARARLDLQDESARRDLVVLAVGDPPRLAWRVEVRGARADGSPVGELVFVAARGSGGVLDRWPSVLAETGTGQGHYVGTVPVESTLGSQGVYSMVDPTRGAGRTYDASLGRRGVNPLVTDTDNLWGDGTLADPQTTAVDAHHGAAATWDFYEDGFGRIGIGDDGVGASSLVHAGRFANAFWDDYCFCMTYGDGRGGLGPLTSYDIVGHEMTHGVTSATAGLVYRGEPGGLNEATSDILGTMVEFSADSATDPGDYVLGGEVFTRYDPATRYIRRMDDPHADGLSLSCYSRRVARVDVHYSSGPANHFFYLLAEGSGAKEINGIAHDSPTCDGSAVSGIGREQATAIWYRALTIYMTPRTDYRAARGATVQAAKDLYGPGSVPVVAVRSAWSAVRVG</sequence>
<evidence type="ECO:0000259" key="10">
    <source>
        <dbReference type="Pfam" id="PF02868"/>
    </source>
</evidence>
<evidence type="ECO:0000313" key="13">
    <source>
        <dbReference type="Proteomes" id="UP000679307"/>
    </source>
</evidence>
<comment type="similarity">
    <text evidence="1 8">Belongs to the peptidase M4 family.</text>
</comment>
<keyword evidence="2 8" id="KW-0645">Protease</keyword>
<dbReference type="PRINTS" id="PR00730">
    <property type="entry name" value="THERMOLYSIN"/>
</dbReference>
<dbReference type="Pfam" id="PF02868">
    <property type="entry name" value="Peptidase_M4_C"/>
    <property type="match status" value="1"/>
</dbReference>
<dbReference type="Pfam" id="PF01447">
    <property type="entry name" value="Peptidase_M4"/>
    <property type="match status" value="1"/>
</dbReference>
<keyword evidence="5 8" id="KW-0378">Hydrolase</keyword>
<evidence type="ECO:0000259" key="9">
    <source>
        <dbReference type="Pfam" id="PF01447"/>
    </source>
</evidence>
<evidence type="ECO:0000313" key="12">
    <source>
        <dbReference type="EMBL" id="QVT81871.1"/>
    </source>
</evidence>
<evidence type="ECO:0000256" key="5">
    <source>
        <dbReference type="ARBA" id="ARBA00022801"/>
    </source>
</evidence>
<dbReference type="InterPro" id="IPR050728">
    <property type="entry name" value="Zinc_Metalloprotease_M4"/>
</dbReference>